<accession>A0A2J8UZ53</accession>
<proteinExistence type="predicted"/>
<protein>
    <submittedName>
        <fullName evidence="1">ARL17B isoform 2</fullName>
    </submittedName>
</protein>
<comment type="caution">
    <text evidence="1">The sequence shown here is derived from an EMBL/GenBank/DDBJ whole genome shotgun (WGS) entry which is preliminary data.</text>
</comment>
<dbReference type="EMBL" id="NDHI03003438">
    <property type="protein sequence ID" value="PNJ50542.1"/>
    <property type="molecule type" value="Genomic_DNA"/>
</dbReference>
<reference evidence="1" key="1">
    <citation type="submission" date="2017-12" db="EMBL/GenBank/DDBJ databases">
        <title>High-resolution comparative analysis of great ape genomes.</title>
        <authorList>
            <person name="Pollen A."/>
            <person name="Hastie A."/>
            <person name="Hormozdiari F."/>
            <person name="Dougherty M."/>
            <person name="Liu R."/>
            <person name="Chaisson M."/>
            <person name="Hoppe E."/>
            <person name="Hill C."/>
            <person name="Pang A."/>
            <person name="Hillier L."/>
            <person name="Baker C."/>
            <person name="Armstrong J."/>
            <person name="Shendure J."/>
            <person name="Paten B."/>
            <person name="Wilson R."/>
            <person name="Chao H."/>
            <person name="Schneider V."/>
            <person name="Ventura M."/>
            <person name="Kronenberg Z."/>
            <person name="Murali S."/>
            <person name="Gordon D."/>
            <person name="Cantsilieris S."/>
            <person name="Munson K."/>
            <person name="Nelson B."/>
            <person name="Raja A."/>
            <person name="Underwood J."/>
            <person name="Diekhans M."/>
            <person name="Fiddes I."/>
            <person name="Haussler D."/>
            <person name="Eichler E."/>
        </authorList>
    </citation>
    <scope>NUCLEOTIDE SEQUENCE [LARGE SCALE GENOMIC DNA]</scope>
    <source>
        <strain evidence="1">Susie</strain>
    </source>
</reference>
<dbReference type="AlphaFoldDB" id="A0A2J8UZ53"/>
<organism evidence="1">
    <name type="scientific">Pongo abelii</name>
    <name type="common">Sumatran orangutan</name>
    <name type="synonym">Pongo pygmaeus abelii</name>
    <dbReference type="NCBI Taxonomy" id="9601"/>
    <lineage>
        <taxon>Eukaryota</taxon>
        <taxon>Metazoa</taxon>
        <taxon>Chordata</taxon>
        <taxon>Craniata</taxon>
        <taxon>Vertebrata</taxon>
        <taxon>Euteleostomi</taxon>
        <taxon>Mammalia</taxon>
        <taxon>Eutheria</taxon>
        <taxon>Euarchontoglires</taxon>
        <taxon>Primates</taxon>
        <taxon>Haplorrhini</taxon>
        <taxon>Catarrhini</taxon>
        <taxon>Hominidae</taxon>
        <taxon>Pongo</taxon>
    </lineage>
</organism>
<gene>
    <name evidence="1" type="ORF">CR201_G0023817</name>
</gene>
<name>A0A2J8UZ53_PONAB</name>
<feature type="non-terminal residue" evidence="1">
    <location>
        <position position="1"/>
    </location>
</feature>
<sequence>SCSVDQAGVQWRDLGSLQPPLPKLRFVSHTSPHTKLLNTRPRTASRKCFFRGKV</sequence>
<evidence type="ECO:0000313" key="1">
    <source>
        <dbReference type="EMBL" id="PNJ50542.1"/>
    </source>
</evidence>